<evidence type="ECO:0000256" key="7">
    <source>
        <dbReference type="RuleBase" id="RU363059"/>
    </source>
</evidence>
<keyword evidence="5 7" id="KW-1133">Transmembrane helix</keyword>
<evidence type="ECO:0000256" key="1">
    <source>
        <dbReference type="ARBA" id="ARBA00004477"/>
    </source>
</evidence>
<dbReference type="GO" id="GO:0006950">
    <property type="term" value="P:response to stress"/>
    <property type="evidence" value="ECO:0007669"/>
    <property type="project" value="UniProtKB-ARBA"/>
</dbReference>
<protein>
    <recommendedName>
        <fullName evidence="7">Derlin</fullName>
    </recommendedName>
</protein>
<name>A0AAU9IV88_9CILI</name>
<evidence type="ECO:0000256" key="3">
    <source>
        <dbReference type="ARBA" id="ARBA00022692"/>
    </source>
</evidence>
<feature type="transmembrane region" description="Helical" evidence="7">
    <location>
        <begin position="158"/>
        <end position="177"/>
    </location>
</feature>
<dbReference type="AlphaFoldDB" id="A0AAU9IV88"/>
<feature type="transmembrane region" description="Helical" evidence="7">
    <location>
        <begin position="52"/>
        <end position="74"/>
    </location>
</feature>
<keyword evidence="4 7" id="KW-0256">Endoplasmic reticulum</keyword>
<comment type="caution">
    <text evidence="8">The sequence shown here is derived from an EMBL/GenBank/DDBJ whole genome shotgun (WGS) entry which is preliminary data.</text>
</comment>
<evidence type="ECO:0000313" key="8">
    <source>
        <dbReference type="EMBL" id="CAG9315180.1"/>
    </source>
</evidence>
<dbReference type="InterPro" id="IPR035952">
    <property type="entry name" value="Rhomboid-like_sf"/>
</dbReference>
<comment type="subcellular location">
    <subcellularLocation>
        <location evidence="1 7">Endoplasmic reticulum membrane</location>
        <topology evidence="1 7">Multi-pass membrane protein</topology>
    </subcellularLocation>
</comment>
<dbReference type="Gene3D" id="1.20.1540.10">
    <property type="entry name" value="Rhomboid-like"/>
    <property type="match status" value="1"/>
</dbReference>
<dbReference type="Pfam" id="PF04511">
    <property type="entry name" value="DER1"/>
    <property type="match status" value="1"/>
</dbReference>
<comment type="similarity">
    <text evidence="2 7">Belongs to the derlin family.</text>
</comment>
<dbReference type="PANTHER" id="PTHR11009">
    <property type="entry name" value="DER1-LIKE PROTEIN, DERLIN"/>
    <property type="match status" value="1"/>
</dbReference>
<keyword evidence="6 7" id="KW-0472">Membrane</keyword>
<keyword evidence="3 7" id="KW-0812">Transmembrane</keyword>
<evidence type="ECO:0000256" key="5">
    <source>
        <dbReference type="ARBA" id="ARBA00022989"/>
    </source>
</evidence>
<dbReference type="Proteomes" id="UP001162131">
    <property type="component" value="Unassembled WGS sequence"/>
</dbReference>
<proteinExistence type="inferred from homology"/>
<dbReference type="InterPro" id="IPR007599">
    <property type="entry name" value="DER1"/>
</dbReference>
<accession>A0AAU9IV88</accession>
<evidence type="ECO:0000256" key="2">
    <source>
        <dbReference type="ARBA" id="ARBA00008917"/>
    </source>
</evidence>
<sequence length="204" mass="24209">MEELLRNIPPVTKVMIASTILLSAITSMNFVNPRTMLFDMAFIKNKFQVWRVFTSLFYYGNFSVYTFIRVMLLYQNSRSLEQNMTRVDYLYFVIVTYMFLLLCAPIFHLRYLSDGLFMAITYLYSKRNRYGRFHLMWIPIAISTTYMPWVLLLLNFDSASIIGIAIGHIYYFFEDIFPRLRSGIGFRLFKAPDTIERLIHYFGG</sequence>
<evidence type="ECO:0000313" key="9">
    <source>
        <dbReference type="Proteomes" id="UP001162131"/>
    </source>
</evidence>
<feature type="transmembrane region" description="Helical" evidence="7">
    <location>
        <begin position="12"/>
        <end position="31"/>
    </location>
</feature>
<feature type="transmembrane region" description="Helical" evidence="7">
    <location>
        <begin position="89"/>
        <end position="112"/>
    </location>
</feature>
<organism evidence="8 9">
    <name type="scientific">Blepharisma stoltei</name>
    <dbReference type="NCBI Taxonomy" id="1481888"/>
    <lineage>
        <taxon>Eukaryota</taxon>
        <taxon>Sar</taxon>
        <taxon>Alveolata</taxon>
        <taxon>Ciliophora</taxon>
        <taxon>Postciliodesmatophora</taxon>
        <taxon>Heterotrichea</taxon>
        <taxon>Heterotrichida</taxon>
        <taxon>Blepharismidae</taxon>
        <taxon>Blepharisma</taxon>
    </lineage>
</organism>
<keyword evidence="9" id="KW-1185">Reference proteome</keyword>
<dbReference type="GO" id="GO:0005789">
    <property type="term" value="C:endoplasmic reticulum membrane"/>
    <property type="evidence" value="ECO:0007669"/>
    <property type="project" value="UniProtKB-SubCell"/>
</dbReference>
<reference evidence="8" key="1">
    <citation type="submission" date="2021-09" db="EMBL/GenBank/DDBJ databases">
        <authorList>
            <consortium name="AG Swart"/>
            <person name="Singh M."/>
            <person name="Singh A."/>
            <person name="Seah K."/>
            <person name="Emmerich C."/>
        </authorList>
    </citation>
    <scope>NUCLEOTIDE SEQUENCE</scope>
    <source>
        <strain evidence="8">ATCC30299</strain>
    </source>
</reference>
<dbReference type="EMBL" id="CAJZBQ010000013">
    <property type="protein sequence ID" value="CAG9315180.1"/>
    <property type="molecule type" value="Genomic_DNA"/>
</dbReference>
<gene>
    <name evidence="8" type="ORF">BSTOLATCC_MIC12954</name>
</gene>
<evidence type="ECO:0000256" key="4">
    <source>
        <dbReference type="ARBA" id="ARBA00022824"/>
    </source>
</evidence>
<comment type="function">
    <text evidence="7">May be involved in the degradation of misfolded endoplasmic reticulum (ER) luminal proteins.</text>
</comment>
<dbReference type="SUPFAM" id="SSF144091">
    <property type="entry name" value="Rhomboid-like"/>
    <property type="match status" value="1"/>
</dbReference>
<evidence type="ECO:0000256" key="6">
    <source>
        <dbReference type="ARBA" id="ARBA00023136"/>
    </source>
</evidence>
<feature type="transmembrane region" description="Helical" evidence="7">
    <location>
        <begin position="133"/>
        <end position="152"/>
    </location>
</feature>